<keyword evidence="1" id="KW-0812">Transmembrane</keyword>
<feature type="transmembrane region" description="Helical" evidence="1">
    <location>
        <begin position="61"/>
        <end position="84"/>
    </location>
</feature>
<sequence length="91" mass="10439">MAIHKVFPVEEDNITPYNKRTLGNENVLELQGNSGNENAKNSQEVESQTKEEGYSFWAAHVYIWLILIIVVILTIGLSILLIYLRNTHLRN</sequence>
<reference evidence="3" key="1">
    <citation type="submission" date="2022-11" db="UniProtKB">
        <authorList>
            <consortium name="WormBaseParasite"/>
        </authorList>
    </citation>
    <scope>IDENTIFICATION</scope>
</reference>
<keyword evidence="1" id="KW-0472">Membrane</keyword>
<organism evidence="2 3">
    <name type="scientific">Acrobeloides nanus</name>
    <dbReference type="NCBI Taxonomy" id="290746"/>
    <lineage>
        <taxon>Eukaryota</taxon>
        <taxon>Metazoa</taxon>
        <taxon>Ecdysozoa</taxon>
        <taxon>Nematoda</taxon>
        <taxon>Chromadorea</taxon>
        <taxon>Rhabditida</taxon>
        <taxon>Tylenchina</taxon>
        <taxon>Cephalobomorpha</taxon>
        <taxon>Cephaloboidea</taxon>
        <taxon>Cephalobidae</taxon>
        <taxon>Acrobeloides</taxon>
    </lineage>
</organism>
<dbReference type="AlphaFoldDB" id="A0A914E826"/>
<dbReference type="Proteomes" id="UP000887540">
    <property type="component" value="Unplaced"/>
</dbReference>
<accession>A0A914E826</accession>
<evidence type="ECO:0000313" key="2">
    <source>
        <dbReference type="Proteomes" id="UP000887540"/>
    </source>
</evidence>
<evidence type="ECO:0000313" key="3">
    <source>
        <dbReference type="WBParaSite" id="ACRNAN_scaffold5978.g7313.t1"/>
    </source>
</evidence>
<keyword evidence="2" id="KW-1185">Reference proteome</keyword>
<evidence type="ECO:0000256" key="1">
    <source>
        <dbReference type="SAM" id="Phobius"/>
    </source>
</evidence>
<protein>
    <submittedName>
        <fullName evidence="3">Uncharacterized protein</fullName>
    </submittedName>
</protein>
<proteinExistence type="predicted"/>
<name>A0A914E826_9BILA</name>
<dbReference type="WBParaSite" id="ACRNAN_scaffold5978.g7313.t1">
    <property type="protein sequence ID" value="ACRNAN_scaffold5978.g7313.t1"/>
    <property type="gene ID" value="ACRNAN_scaffold5978.g7313"/>
</dbReference>
<keyword evidence="1" id="KW-1133">Transmembrane helix</keyword>